<evidence type="ECO:0000313" key="2">
    <source>
        <dbReference type="Proteomes" id="UP001162501"/>
    </source>
</evidence>
<gene>
    <name evidence="1" type="ORF">MRATA1EN22A_LOCUS8493</name>
</gene>
<reference evidence="1" key="2">
    <citation type="submission" date="2025-03" db="EMBL/GenBank/DDBJ databases">
        <authorList>
            <consortium name="ELIXIR-Norway"/>
            <consortium name="Elixir Norway"/>
        </authorList>
    </citation>
    <scope>NUCLEOTIDE SEQUENCE</scope>
</reference>
<sequence length="97" mass="10764">MTHSNQQRAWALKPLPQLSPKPPRNTHTLIQISTKPKRFPTVNSANSPKLHREGPARTTTKLLTVASSVRPCPDPEPLLGWEKSCGLCFLSEDLVTI</sequence>
<dbReference type="EMBL" id="OX596103">
    <property type="protein sequence ID" value="CAM9860684.1"/>
    <property type="molecule type" value="Genomic_DNA"/>
</dbReference>
<reference evidence="1" key="1">
    <citation type="submission" date="2023-05" db="EMBL/GenBank/DDBJ databases">
        <authorList>
            <consortium name="ELIXIR-Norway"/>
        </authorList>
    </citation>
    <scope>NUCLEOTIDE SEQUENCE</scope>
</reference>
<organism evidence="1 2">
    <name type="scientific">Rangifer tarandus platyrhynchus</name>
    <name type="common">Svalbard reindeer</name>
    <dbReference type="NCBI Taxonomy" id="3082113"/>
    <lineage>
        <taxon>Eukaryota</taxon>
        <taxon>Metazoa</taxon>
        <taxon>Chordata</taxon>
        <taxon>Craniata</taxon>
        <taxon>Vertebrata</taxon>
        <taxon>Euteleostomi</taxon>
        <taxon>Mammalia</taxon>
        <taxon>Eutheria</taxon>
        <taxon>Laurasiatheria</taxon>
        <taxon>Artiodactyla</taxon>
        <taxon>Ruminantia</taxon>
        <taxon>Pecora</taxon>
        <taxon>Cervidae</taxon>
        <taxon>Odocoileinae</taxon>
        <taxon>Rangifer</taxon>
    </lineage>
</organism>
<proteinExistence type="predicted"/>
<name>A0AC59YNN0_RANTA</name>
<dbReference type="Proteomes" id="UP001162501">
    <property type="component" value="Chromosome 19"/>
</dbReference>
<protein>
    <submittedName>
        <fullName evidence="1">Uncharacterized protein</fullName>
    </submittedName>
</protein>
<accession>A0AC59YNN0</accession>
<evidence type="ECO:0000313" key="1">
    <source>
        <dbReference type="EMBL" id="CAM9860684.1"/>
    </source>
</evidence>